<name>A0AAX2JAA3_9FUSO</name>
<dbReference type="EMBL" id="LS483487">
    <property type="protein sequence ID" value="SQJ02363.1"/>
    <property type="molecule type" value="Genomic_DNA"/>
</dbReference>
<reference evidence="1 2" key="1">
    <citation type="submission" date="2018-06" db="EMBL/GenBank/DDBJ databases">
        <authorList>
            <consortium name="Pathogen Informatics"/>
            <person name="Doyle S."/>
        </authorList>
    </citation>
    <scope>NUCLEOTIDE SEQUENCE [LARGE SCALE GENOMIC DNA]</scope>
    <source>
        <strain evidence="1 2">NCTC12112</strain>
    </source>
</reference>
<dbReference type="GeneID" id="78455877"/>
<sequence length="861" mass="101509">MKQYYIYDELKRKTYYDLHKICVDEKLIEGFRENLNRSELINIILKYRSREKVYGIDSYKENGIERLQELFDTRLGFKLNDSNSIKIPHKVVIYKDMPLTDEDDYKITIPEHISDNNIFLMNGNSYLCGIFQLSRNKSERNSFFIRSDEKLLRLENLKNQNYSLIFFNRSDEKFLFNAYYKEKNEGSMPMSLNYYQIPLDSFHFLDLEVTDTPLCIDFGTANTTAGVYLDKYYIKNLPQHKILSGHMFLDKINYVKFPKNEEEYANVIPTVVYVKNCFDEENIRYAFGYEVEEKLKNSNYNLKGSVFYGIKNWVKSIDEKERIVDENGDVRYIERKKIIKAYIDYVVDRAESLFKCRFRNIHITTPVKLKSEFLNMFKEILPDYKIIEKNALDEGVAVLYNSIERIIGKGRFENNEEYKALIIDCGGGTTDLASCVFKINSEEINYDIDIKTTFENSEESFGGNNITYRIMQYLKILLSQYYTNKKSTVGINDLITNISELIYRDVDEKGVKRIYEVLEEEYEKAEKIIPTKFGEFENKASDVYSKVKNNFFFMWEIAELLKRELFKKSTIIRTKFDSVRYENSDLASTYLPSWNLNVYDGEYIRNITTFPNIIINKSEIVKLIKGDIYEIFRRFLTSYYETGIIFDYSLIKLSGQTCKVNLFNDILKEFVPGKMIDFRRNMEEDEQQLKISCLDGAIRYLNSSKIGNIKVSVKNDIPIVPYSLHGTKYTGEEIEILRTGEQAGSSSGYIKKISSTEILPLHLKNKEQEIKKYFTYINKPEDYKEIDEQEVLEMLDDHFEQGELDSILNGETKFFAYTDANFWGFYVTGVKRENNQTYIGKRKYFSFEEDITTISFFDGRH</sequence>
<dbReference type="Gene3D" id="3.30.420.40">
    <property type="match status" value="2"/>
</dbReference>
<dbReference type="InterPro" id="IPR043129">
    <property type="entry name" value="ATPase_NBD"/>
</dbReference>
<accession>A0AAX2JAA3</accession>
<proteinExistence type="predicted"/>
<gene>
    <name evidence="1" type="ORF">NCTC12112_01308</name>
</gene>
<dbReference type="Proteomes" id="UP000249008">
    <property type="component" value="Chromosome 1"/>
</dbReference>
<organism evidence="1 2">
    <name type="scientific">Fusobacterium ulcerans</name>
    <dbReference type="NCBI Taxonomy" id="861"/>
    <lineage>
        <taxon>Bacteria</taxon>
        <taxon>Fusobacteriati</taxon>
        <taxon>Fusobacteriota</taxon>
        <taxon>Fusobacteriia</taxon>
        <taxon>Fusobacteriales</taxon>
        <taxon>Fusobacteriaceae</taxon>
        <taxon>Fusobacterium</taxon>
    </lineage>
</organism>
<dbReference type="PANTHER" id="PTHR42749">
    <property type="entry name" value="CELL SHAPE-DETERMINING PROTEIN MREB"/>
    <property type="match status" value="1"/>
</dbReference>
<evidence type="ECO:0008006" key="3">
    <source>
        <dbReference type="Google" id="ProtNLM"/>
    </source>
</evidence>
<dbReference type="SUPFAM" id="SSF53067">
    <property type="entry name" value="Actin-like ATPase domain"/>
    <property type="match status" value="1"/>
</dbReference>
<dbReference type="KEGG" id="ful:C4N20_13705"/>
<dbReference type="RefSeq" id="WP_005977616.1">
    <property type="nucleotide sequence ID" value="NZ_CABKNW010000002.1"/>
</dbReference>
<protein>
    <recommendedName>
        <fullName evidence="3">Molecular chaperone</fullName>
    </recommendedName>
</protein>
<evidence type="ECO:0000313" key="1">
    <source>
        <dbReference type="EMBL" id="SQJ02363.1"/>
    </source>
</evidence>
<evidence type="ECO:0000313" key="2">
    <source>
        <dbReference type="Proteomes" id="UP000249008"/>
    </source>
</evidence>
<dbReference type="PANTHER" id="PTHR42749:SF1">
    <property type="entry name" value="CELL SHAPE-DETERMINING PROTEIN MREB"/>
    <property type="match status" value="1"/>
</dbReference>
<dbReference type="AlphaFoldDB" id="A0AAX2JAA3"/>